<evidence type="ECO:0000313" key="1">
    <source>
        <dbReference type="EMBL" id="AYV85554.1"/>
    </source>
</evidence>
<protein>
    <submittedName>
        <fullName evidence="1">Uncharacterized protein</fullName>
    </submittedName>
</protein>
<reference evidence="1" key="1">
    <citation type="submission" date="2018-10" db="EMBL/GenBank/DDBJ databases">
        <title>Hidden diversity of soil giant viruses.</title>
        <authorList>
            <person name="Schulz F."/>
            <person name="Alteio L."/>
            <person name="Goudeau D."/>
            <person name="Ryan E.M."/>
            <person name="Malmstrom R.R."/>
            <person name="Blanchard J."/>
            <person name="Woyke T."/>
        </authorList>
    </citation>
    <scope>NUCLEOTIDE SEQUENCE</scope>
    <source>
        <strain evidence="1">SAV1</strain>
    </source>
</reference>
<gene>
    <name evidence="1" type="ORF">Satyrvirus22_18</name>
</gene>
<accession>A0A3G5AG29</accession>
<name>A0A3G5AG29_9VIRU</name>
<dbReference type="EMBL" id="MK072458">
    <property type="protein sequence ID" value="AYV85554.1"/>
    <property type="molecule type" value="Genomic_DNA"/>
</dbReference>
<proteinExistence type="predicted"/>
<organism evidence="1">
    <name type="scientific">Satyrvirus sp</name>
    <dbReference type="NCBI Taxonomy" id="2487771"/>
    <lineage>
        <taxon>Viruses</taxon>
        <taxon>Varidnaviria</taxon>
        <taxon>Bamfordvirae</taxon>
        <taxon>Nucleocytoviricota</taxon>
        <taxon>Megaviricetes</taxon>
        <taxon>Imitervirales</taxon>
        <taxon>Mimiviridae</taxon>
        <taxon>Megamimivirinae</taxon>
    </lineage>
</organism>
<sequence>MKPSYKSSASIDIKNAITENQRIFFNMRVNSAPP</sequence>